<dbReference type="InterPro" id="IPR029058">
    <property type="entry name" value="AB_hydrolase_fold"/>
</dbReference>
<dbReference type="GO" id="GO:0006629">
    <property type="term" value="P:lipid metabolic process"/>
    <property type="evidence" value="ECO:0007669"/>
    <property type="project" value="InterPro"/>
</dbReference>
<evidence type="ECO:0000313" key="3">
    <source>
        <dbReference type="WBParaSite" id="NBR_0001539801-mRNA-1"/>
    </source>
</evidence>
<proteinExistence type="predicted"/>
<gene>
    <name evidence="1" type="ORF">NBR_LOCUS15399</name>
</gene>
<dbReference type="EMBL" id="UYSL01021722">
    <property type="protein sequence ID" value="VDL78993.1"/>
    <property type="molecule type" value="Genomic_DNA"/>
</dbReference>
<dbReference type="InterPro" id="IPR003386">
    <property type="entry name" value="LACT/PDAT_acylTrfase"/>
</dbReference>
<dbReference type="GO" id="GO:0008374">
    <property type="term" value="F:O-acyltransferase activity"/>
    <property type="evidence" value="ECO:0007669"/>
    <property type="project" value="InterPro"/>
</dbReference>
<dbReference type="Pfam" id="PF02450">
    <property type="entry name" value="LCAT"/>
    <property type="match status" value="1"/>
</dbReference>
<dbReference type="Gene3D" id="3.40.50.1820">
    <property type="entry name" value="alpha/beta hydrolase"/>
    <property type="match status" value="1"/>
</dbReference>
<accession>A0A0N4YF79</accession>
<dbReference type="STRING" id="27835.A0A0N4YF79"/>
<evidence type="ECO:0000313" key="2">
    <source>
        <dbReference type="Proteomes" id="UP000271162"/>
    </source>
</evidence>
<reference evidence="3" key="1">
    <citation type="submission" date="2017-02" db="UniProtKB">
        <authorList>
            <consortium name="WormBaseParasite"/>
        </authorList>
    </citation>
    <scope>IDENTIFICATION</scope>
</reference>
<keyword evidence="2" id="KW-1185">Reference proteome</keyword>
<dbReference type="SUPFAM" id="SSF53474">
    <property type="entry name" value="alpha/beta-Hydrolases"/>
    <property type="match status" value="1"/>
</dbReference>
<name>A0A0N4YF79_NIPBR</name>
<evidence type="ECO:0000313" key="1">
    <source>
        <dbReference type="EMBL" id="VDL78993.1"/>
    </source>
</evidence>
<dbReference type="OMA" id="MYSLEAP"/>
<dbReference type="PANTHER" id="PTHR11440">
    <property type="entry name" value="LECITHIN-CHOLESTEROL ACYLTRANSFERASE-RELATED"/>
    <property type="match status" value="1"/>
</dbReference>
<dbReference type="Proteomes" id="UP000271162">
    <property type="component" value="Unassembled WGS sequence"/>
</dbReference>
<protein>
    <submittedName>
        <fullName evidence="3">Lecithin-cholesterol acyltransferase-like 1</fullName>
    </submittedName>
</protein>
<dbReference type="AlphaFoldDB" id="A0A0N4YF79"/>
<organism evidence="3">
    <name type="scientific">Nippostrongylus brasiliensis</name>
    <name type="common">Rat hookworm</name>
    <dbReference type="NCBI Taxonomy" id="27835"/>
    <lineage>
        <taxon>Eukaryota</taxon>
        <taxon>Metazoa</taxon>
        <taxon>Ecdysozoa</taxon>
        <taxon>Nematoda</taxon>
        <taxon>Chromadorea</taxon>
        <taxon>Rhabditida</taxon>
        <taxon>Rhabditina</taxon>
        <taxon>Rhabditomorpha</taxon>
        <taxon>Strongyloidea</taxon>
        <taxon>Heligmosomidae</taxon>
        <taxon>Nippostrongylus</taxon>
    </lineage>
</organism>
<dbReference type="WBParaSite" id="NBR_0001539801-mRNA-1">
    <property type="protein sequence ID" value="NBR_0001539801-mRNA-1"/>
    <property type="gene ID" value="NBR_0001539801"/>
</dbReference>
<reference evidence="1 2" key="2">
    <citation type="submission" date="2018-11" db="EMBL/GenBank/DDBJ databases">
        <authorList>
            <consortium name="Pathogen Informatics"/>
        </authorList>
    </citation>
    <scope>NUCLEOTIDE SEQUENCE [LARGE SCALE GENOMIC DNA]</scope>
</reference>
<sequence length="386" mass="44117">MDGKIPSSILTTDPQTYRKVPGDGGTQMEANLTGKPSVVHPFCRRYTSDYFDLWLNMQEFLPIAIDCFAHNIMLDINPETGEVTDMPGVDVRIPGFGHTSSVEFLDKSRIAQTSYFFGMIESLVKMGYRRGMDVTAAPYDFRRAPEQLGDYYDRLKALIERTYQRAGNEKVVIVGHSLGNLVALRFFTEIVDQEWKDTYIKSHVAVAPPWGGSVKIVLLYTSGYNFENSEYILPSMGLRTAQRTFTSSAYLFPNRLAYRDDEVLATVGTKNYTLADMKTFFDEINYSIGWRQVEKLDSLNRKLPAPGVKTVKVMEQSMSNLHRCANNGIRKTTPEKTLHFITYSKPTTCICCTIPPFWTSFIEQFLVDRKRMKRKWSRLGGYNFTL</sequence>